<dbReference type="OrthoDB" id="9776488at2"/>
<feature type="binding site" evidence="12">
    <location>
        <position position="218"/>
    </location>
    <ligand>
        <name>Zn(2+)</name>
        <dbReference type="ChEBI" id="CHEBI:29105"/>
    </ligand>
</feature>
<dbReference type="EC" id="3.5.1.25" evidence="2"/>
<dbReference type="InterPro" id="IPR011059">
    <property type="entry name" value="Metal-dep_hydrolase_composite"/>
</dbReference>
<dbReference type="InterPro" id="IPR003764">
    <property type="entry name" value="GlcNAc_6-P_deAcase"/>
</dbReference>
<feature type="binding site" evidence="12">
    <location>
        <position position="134"/>
    </location>
    <ligand>
        <name>Zn(2+)</name>
        <dbReference type="ChEBI" id="CHEBI:29105"/>
    </ligand>
</feature>
<keyword evidence="6 9" id="KW-0119">Carbohydrate metabolism</keyword>
<dbReference type="PIRSF" id="PIRSF038994">
    <property type="entry name" value="NagA"/>
    <property type="match status" value="1"/>
</dbReference>
<dbReference type="NCBIfam" id="TIGR00221">
    <property type="entry name" value="nagA"/>
    <property type="match status" value="1"/>
</dbReference>
<dbReference type="InterPro" id="IPR006680">
    <property type="entry name" value="Amidohydro-rel"/>
</dbReference>
<feature type="active site" description="Proton donor/acceptor" evidence="10">
    <location>
        <position position="275"/>
    </location>
</feature>
<comment type="similarity">
    <text evidence="1 9">Belongs to the metallo-dependent hydrolases superfamily. NagA family.</text>
</comment>
<evidence type="ECO:0000256" key="4">
    <source>
        <dbReference type="ARBA" id="ARBA00022723"/>
    </source>
</evidence>
<dbReference type="FunFam" id="3.20.20.140:FF:000004">
    <property type="entry name" value="N-acetylglucosamine-6-phosphate deacetylase"/>
    <property type="match status" value="1"/>
</dbReference>
<evidence type="ECO:0000256" key="11">
    <source>
        <dbReference type="PIRSR" id="PIRSR038994-2"/>
    </source>
</evidence>
<dbReference type="Proteomes" id="UP000183469">
    <property type="component" value="Unassembled WGS sequence"/>
</dbReference>
<dbReference type="SUPFAM" id="SSF51338">
    <property type="entry name" value="Composite domain of metallo-dependent hydrolases"/>
    <property type="match status" value="1"/>
</dbReference>
<keyword evidence="5 9" id="KW-0378">Hydrolase</keyword>
<evidence type="ECO:0000256" key="12">
    <source>
        <dbReference type="PIRSR" id="PIRSR038994-3"/>
    </source>
</evidence>
<dbReference type="InterPro" id="IPR032466">
    <property type="entry name" value="Metal_Hydrolase"/>
</dbReference>
<evidence type="ECO:0000313" key="14">
    <source>
        <dbReference type="EMBL" id="SDZ84531.1"/>
    </source>
</evidence>
<evidence type="ECO:0000256" key="3">
    <source>
        <dbReference type="ARBA" id="ARBA00018029"/>
    </source>
</evidence>
<dbReference type="Gene3D" id="3.20.20.140">
    <property type="entry name" value="Metal-dependent hydrolases"/>
    <property type="match status" value="1"/>
</dbReference>
<dbReference type="Gene3D" id="2.30.40.10">
    <property type="entry name" value="Urease, subunit C, domain 1"/>
    <property type="match status" value="1"/>
</dbReference>
<evidence type="ECO:0000259" key="13">
    <source>
        <dbReference type="Pfam" id="PF01979"/>
    </source>
</evidence>
<accession>A0A1H3WCI0</accession>
<dbReference type="RefSeq" id="WP_074671131.1">
    <property type="nucleotide sequence ID" value="NZ_FNQG01000003.1"/>
</dbReference>
<protein>
    <recommendedName>
        <fullName evidence="3">N-acetylglucosamine-6-phosphate deacetylase</fullName>
        <ecNumber evidence="2">3.5.1.25</ecNumber>
    </recommendedName>
</protein>
<feature type="domain" description="Amidohydrolase-related" evidence="13">
    <location>
        <begin position="55"/>
        <end position="380"/>
    </location>
</feature>
<comment type="catalytic activity">
    <reaction evidence="7">
        <text>N-acetyl-D-glucosamine 6-phosphate + H2O = D-glucosamine 6-phosphate + acetate</text>
        <dbReference type="Rhea" id="RHEA:22936"/>
        <dbReference type="ChEBI" id="CHEBI:15377"/>
        <dbReference type="ChEBI" id="CHEBI:30089"/>
        <dbReference type="ChEBI" id="CHEBI:57513"/>
        <dbReference type="ChEBI" id="CHEBI:58725"/>
        <dbReference type="EC" id="3.5.1.25"/>
    </reaction>
</comment>
<dbReference type="SUPFAM" id="SSF51556">
    <property type="entry name" value="Metallo-dependent hydrolases"/>
    <property type="match status" value="1"/>
</dbReference>
<organism evidence="14 15">
    <name type="scientific">Selenomonas ruminantium</name>
    <dbReference type="NCBI Taxonomy" id="971"/>
    <lineage>
        <taxon>Bacteria</taxon>
        <taxon>Bacillati</taxon>
        <taxon>Bacillota</taxon>
        <taxon>Negativicutes</taxon>
        <taxon>Selenomonadales</taxon>
        <taxon>Selenomonadaceae</taxon>
        <taxon>Selenomonas</taxon>
    </lineage>
</organism>
<reference evidence="14 15" key="1">
    <citation type="submission" date="2016-10" db="EMBL/GenBank/DDBJ databases">
        <authorList>
            <person name="de Groot N.N."/>
        </authorList>
    </citation>
    <scope>NUCLEOTIDE SEQUENCE [LARGE SCALE GENOMIC DNA]</scope>
    <source>
        <strain evidence="14 15">DSM 2872</strain>
    </source>
</reference>
<dbReference type="CDD" id="cd00854">
    <property type="entry name" value="NagA"/>
    <property type="match status" value="1"/>
</dbReference>
<gene>
    <name evidence="14" type="ORF">SAMN05660648_00870</name>
</gene>
<comment type="pathway">
    <text evidence="8">Amino-sugar metabolism; N-acetylneuraminate degradation; D-fructose 6-phosphate from N-acetylneuraminate: step 4/5.</text>
</comment>
<feature type="binding site" evidence="11">
    <location>
        <position position="145"/>
    </location>
    <ligand>
        <name>substrate</name>
    </ligand>
</feature>
<evidence type="ECO:0000256" key="5">
    <source>
        <dbReference type="ARBA" id="ARBA00022801"/>
    </source>
</evidence>
<evidence type="ECO:0000256" key="9">
    <source>
        <dbReference type="PIRNR" id="PIRNR038994"/>
    </source>
</evidence>
<sequence>MLAIQNGKFIVPNEAGDFVIRQEGVLLCDGAKIKGFVAEGEIPKNAEVIDAQGNYVAPGFLNVHIHGCAGADTMDGTEEALARMARLQAQTGVTGFLPTTMTCRWHEVEDALATVMEAMESQPVGARVLGAHMEGPFISPAKKGAQAEKNIRQADYKMVKPWEKVVKIITLAPEELPDYDFVDKCHAAGITVSIGHTAADYDTAVRAVKEHSIHHFTHVYNAMTGFSHRAPGVVGAAFDTDANCEIIADNVHSHPAAQRLLYHAKGGKNIVLITDSLRACGLGDGPSELGGQEVFVKGELATLKDGTIAGSVATMNRCVKIFWENTGAELPQIIEMVTKTPAQELALYEEVGSLESGKRADIVIFDEEVQIHKTVIGGKVYYHD</sequence>
<evidence type="ECO:0000313" key="15">
    <source>
        <dbReference type="Proteomes" id="UP000183469"/>
    </source>
</evidence>
<evidence type="ECO:0000256" key="2">
    <source>
        <dbReference type="ARBA" id="ARBA00011899"/>
    </source>
</evidence>
<keyword evidence="4 12" id="KW-0479">Metal-binding</keyword>
<evidence type="ECO:0000256" key="7">
    <source>
        <dbReference type="ARBA" id="ARBA00047647"/>
    </source>
</evidence>
<dbReference type="EMBL" id="FNQG01000003">
    <property type="protein sequence ID" value="SDZ84531.1"/>
    <property type="molecule type" value="Genomic_DNA"/>
</dbReference>
<feature type="binding site" evidence="11">
    <location>
        <begin position="221"/>
        <end position="222"/>
    </location>
    <ligand>
        <name>substrate</name>
    </ligand>
</feature>
<proteinExistence type="inferred from homology"/>
<dbReference type="PANTHER" id="PTHR11113:SF14">
    <property type="entry name" value="N-ACETYLGLUCOSAMINE-6-PHOSPHATE DEACETYLASE"/>
    <property type="match status" value="1"/>
</dbReference>
<feature type="binding site" evidence="12">
    <location>
        <position position="196"/>
    </location>
    <ligand>
        <name>Zn(2+)</name>
        <dbReference type="ChEBI" id="CHEBI:29105"/>
    </ligand>
</feature>
<dbReference type="PANTHER" id="PTHR11113">
    <property type="entry name" value="N-ACETYLGLUCOSAMINE-6-PHOSPHATE DEACETYLASE"/>
    <property type="match status" value="1"/>
</dbReference>
<evidence type="ECO:0000256" key="8">
    <source>
        <dbReference type="ARBA" id="ARBA00060590"/>
    </source>
</evidence>
<name>A0A1H3WCI0_SELRU</name>
<dbReference type="AlphaFoldDB" id="A0A1H3WCI0"/>
<dbReference type="GO" id="GO:0006046">
    <property type="term" value="P:N-acetylglucosamine catabolic process"/>
    <property type="evidence" value="ECO:0007669"/>
    <property type="project" value="TreeGrafter"/>
</dbReference>
<dbReference type="GO" id="GO:0008448">
    <property type="term" value="F:N-acetylglucosamine-6-phosphate deacetylase activity"/>
    <property type="evidence" value="ECO:0007669"/>
    <property type="project" value="UniProtKB-EC"/>
</dbReference>
<dbReference type="GO" id="GO:0046872">
    <property type="term" value="F:metal ion binding"/>
    <property type="evidence" value="ECO:0007669"/>
    <property type="project" value="UniProtKB-KW"/>
</dbReference>
<feature type="binding site" evidence="11">
    <location>
        <begin position="308"/>
        <end position="310"/>
    </location>
    <ligand>
        <name>substrate</name>
    </ligand>
</feature>
<evidence type="ECO:0000256" key="1">
    <source>
        <dbReference type="ARBA" id="ARBA00010716"/>
    </source>
</evidence>
<comment type="cofactor">
    <cofactor evidence="12">
        <name>a divalent metal cation</name>
        <dbReference type="ChEBI" id="CHEBI:60240"/>
    </cofactor>
    <text evidence="12">Binds 1 divalent metal cation per subunit.</text>
</comment>
<evidence type="ECO:0000256" key="10">
    <source>
        <dbReference type="PIRSR" id="PIRSR038994-1"/>
    </source>
</evidence>
<dbReference type="Pfam" id="PF01979">
    <property type="entry name" value="Amidohydro_1"/>
    <property type="match status" value="1"/>
</dbReference>
<feature type="binding site" evidence="11">
    <location>
        <position position="229"/>
    </location>
    <ligand>
        <name>substrate</name>
    </ligand>
</feature>
<evidence type="ECO:0000256" key="6">
    <source>
        <dbReference type="ARBA" id="ARBA00023277"/>
    </source>
</evidence>
<feature type="binding site" evidence="11">
    <location>
        <position position="252"/>
    </location>
    <ligand>
        <name>substrate</name>
    </ligand>
</feature>